<dbReference type="Proteomes" id="UP000182658">
    <property type="component" value="Unassembled WGS sequence"/>
</dbReference>
<feature type="compositionally biased region" description="Basic residues" evidence="1">
    <location>
        <begin position="156"/>
        <end position="166"/>
    </location>
</feature>
<evidence type="ECO:0000313" key="3">
    <source>
        <dbReference type="EMBL" id="OIW31102.1"/>
    </source>
</evidence>
<feature type="region of interest" description="Disordered" evidence="1">
    <location>
        <begin position="126"/>
        <end position="166"/>
    </location>
</feature>
<dbReference type="OrthoDB" id="5367275at2759"/>
<name>A0A1J7IUC8_9PEZI</name>
<dbReference type="EMBL" id="KV875096">
    <property type="protein sequence ID" value="OIW31102.1"/>
    <property type="molecule type" value="Genomic_DNA"/>
</dbReference>
<evidence type="ECO:0008006" key="5">
    <source>
        <dbReference type="Google" id="ProtNLM"/>
    </source>
</evidence>
<evidence type="ECO:0000256" key="2">
    <source>
        <dbReference type="SAM" id="Phobius"/>
    </source>
</evidence>
<sequence length="190" mass="21325">MLLTSSQVSIAASSSVVLVFTSALFLSGYAIQQRTLRDLREAIKPSPRPKPQIFLPDRFRTSTTELADGTVVVVDVDPGRPEAYRPPRRPEREQVVVEVRPTVAGDEAEDVRDAGRDRLDDAVEVLREGRHGGESLPDDGEKERDGLKAEEGGTKTQKKLGRAERRRRIKEEIQRLAQGDKRGVYQPRLW</sequence>
<feature type="compositionally biased region" description="Basic and acidic residues" evidence="1">
    <location>
        <begin position="126"/>
        <end position="153"/>
    </location>
</feature>
<keyword evidence="2" id="KW-0472">Membrane</keyword>
<gene>
    <name evidence="3" type="ORF">CONLIGDRAFT_631000</name>
</gene>
<evidence type="ECO:0000313" key="4">
    <source>
        <dbReference type="Proteomes" id="UP000182658"/>
    </source>
</evidence>
<proteinExistence type="predicted"/>
<keyword evidence="4" id="KW-1185">Reference proteome</keyword>
<dbReference type="AlphaFoldDB" id="A0A1J7IUC8"/>
<feature type="transmembrane region" description="Helical" evidence="2">
    <location>
        <begin position="12"/>
        <end position="31"/>
    </location>
</feature>
<reference evidence="3 4" key="1">
    <citation type="submission" date="2016-10" db="EMBL/GenBank/DDBJ databases">
        <title>Draft genome sequence of Coniochaeta ligniaria NRRL30616, a lignocellulolytic fungus for bioabatement of inhibitors in plant biomass hydrolysates.</title>
        <authorList>
            <consortium name="DOE Joint Genome Institute"/>
            <person name="Jimenez D.J."/>
            <person name="Hector R.E."/>
            <person name="Riley R."/>
            <person name="Sun H."/>
            <person name="Grigoriev I.V."/>
            <person name="Van Elsas J.D."/>
            <person name="Nichols N.N."/>
        </authorList>
    </citation>
    <scope>NUCLEOTIDE SEQUENCE [LARGE SCALE GENOMIC DNA]</scope>
    <source>
        <strain evidence="3 4">NRRL 30616</strain>
    </source>
</reference>
<accession>A0A1J7IUC8</accession>
<dbReference type="InParanoid" id="A0A1J7IUC8"/>
<protein>
    <recommendedName>
        <fullName evidence="5">Transmembrane protein</fullName>
    </recommendedName>
</protein>
<keyword evidence="2" id="KW-1133">Transmembrane helix</keyword>
<organism evidence="3 4">
    <name type="scientific">Coniochaeta ligniaria NRRL 30616</name>
    <dbReference type="NCBI Taxonomy" id="1408157"/>
    <lineage>
        <taxon>Eukaryota</taxon>
        <taxon>Fungi</taxon>
        <taxon>Dikarya</taxon>
        <taxon>Ascomycota</taxon>
        <taxon>Pezizomycotina</taxon>
        <taxon>Sordariomycetes</taxon>
        <taxon>Sordariomycetidae</taxon>
        <taxon>Coniochaetales</taxon>
        <taxon>Coniochaetaceae</taxon>
        <taxon>Coniochaeta</taxon>
    </lineage>
</organism>
<keyword evidence="2" id="KW-0812">Transmembrane</keyword>
<evidence type="ECO:0000256" key="1">
    <source>
        <dbReference type="SAM" id="MobiDB-lite"/>
    </source>
</evidence>